<dbReference type="InterPro" id="IPR036291">
    <property type="entry name" value="NAD(P)-bd_dom_sf"/>
</dbReference>
<evidence type="ECO:0000259" key="1">
    <source>
        <dbReference type="Pfam" id="PF01370"/>
    </source>
</evidence>
<proteinExistence type="predicted"/>
<comment type="caution">
    <text evidence="2">The sequence shown here is derived from an EMBL/GenBank/DDBJ whole genome shotgun (WGS) entry which is preliminary data.</text>
</comment>
<name>A0ABP4Y820_9MICO</name>
<dbReference type="SUPFAM" id="SSF51735">
    <property type="entry name" value="NAD(P)-binding Rossmann-fold domains"/>
    <property type="match status" value="1"/>
</dbReference>
<dbReference type="EMBL" id="BAAAPO010000042">
    <property type="protein sequence ID" value="GAA1802199.1"/>
    <property type="molecule type" value="Genomic_DNA"/>
</dbReference>
<dbReference type="Pfam" id="PF01370">
    <property type="entry name" value="Epimerase"/>
    <property type="match status" value="1"/>
</dbReference>
<dbReference type="Proteomes" id="UP001499938">
    <property type="component" value="Unassembled WGS sequence"/>
</dbReference>
<gene>
    <name evidence="2" type="ORF">GCM10009811_27480</name>
</gene>
<feature type="domain" description="NAD-dependent epimerase/dehydratase" evidence="1">
    <location>
        <begin position="3"/>
        <end position="94"/>
    </location>
</feature>
<evidence type="ECO:0000313" key="3">
    <source>
        <dbReference type="Proteomes" id="UP001499938"/>
    </source>
</evidence>
<reference evidence="3" key="1">
    <citation type="journal article" date="2019" name="Int. J. Syst. Evol. Microbiol.">
        <title>The Global Catalogue of Microorganisms (GCM) 10K type strain sequencing project: providing services to taxonomists for standard genome sequencing and annotation.</title>
        <authorList>
            <consortium name="The Broad Institute Genomics Platform"/>
            <consortium name="The Broad Institute Genome Sequencing Center for Infectious Disease"/>
            <person name="Wu L."/>
            <person name="Ma J."/>
        </authorList>
    </citation>
    <scope>NUCLEOTIDE SEQUENCE [LARGE SCALE GENOMIC DNA]</scope>
    <source>
        <strain evidence="3">JCM 15592</strain>
    </source>
</reference>
<keyword evidence="3" id="KW-1185">Reference proteome</keyword>
<protein>
    <submittedName>
        <fullName evidence="2">NAD(P)H-binding protein</fullName>
    </submittedName>
</protein>
<organism evidence="2 3">
    <name type="scientific">Nostocoides veronense</name>
    <dbReference type="NCBI Taxonomy" id="330836"/>
    <lineage>
        <taxon>Bacteria</taxon>
        <taxon>Bacillati</taxon>
        <taxon>Actinomycetota</taxon>
        <taxon>Actinomycetes</taxon>
        <taxon>Micrococcales</taxon>
        <taxon>Intrasporangiaceae</taxon>
        <taxon>Nostocoides</taxon>
    </lineage>
</organism>
<dbReference type="InterPro" id="IPR051207">
    <property type="entry name" value="ComplexI_NDUFA9_subunit"/>
</dbReference>
<dbReference type="Gene3D" id="3.40.50.720">
    <property type="entry name" value="NAD(P)-binding Rossmann-like Domain"/>
    <property type="match status" value="1"/>
</dbReference>
<sequence length="256" mass="27339">MRIVVTGGAGNLGREVMAALGRAGHEAVSASRRSGVDLRTGVGLAEVLRGADAVVHTADTLRPWEFRAVTLGGTRRLGEAVAAMERPAHLVYISIVGVDHHPYAYYRMKYAAEMALRDLPIPVTVLRATQFHSLAAALAGMRIGPLSLGVRGMQIQPVDIAIVGQRLAELATSPAPTGFTRATDLAGPDRFAAREIAELVARHTGKSVPRRVDVPAVGGTMRAFAEGVVLPGPEADLGGERFVEWLDHQPRILPRR</sequence>
<dbReference type="InterPro" id="IPR001509">
    <property type="entry name" value="Epimerase_deHydtase"/>
</dbReference>
<dbReference type="PANTHER" id="PTHR12126">
    <property type="entry name" value="NADH-UBIQUINONE OXIDOREDUCTASE 39 KDA SUBUNIT-RELATED"/>
    <property type="match status" value="1"/>
</dbReference>
<evidence type="ECO:0000313" key="2">
    <source>
        <dbReference type="EMBL" id="GAA1802199.1"/>
    </source>
</evidence>
<dbReference type="RefSeq" id="WP_344086533.1">
    <property type="nucleotide sequence ID" value="NZ_BAAAPO010000042.1"/>
</dbReference>
<dbReference type="PANTHER" id="PTHR12126:SF11">
    <property type="entry name" value="NADH DEHYDROGENASE [UBIQUINONE] 1 ALPHA SUBCOMPLEX SUBUNIT 9, MITOCHONDRIAL"/>
    <property type="match status" value="1"/>
</dbReference>
<accession>A0ABP4Y820</accession>